<reference evidence="1 2" key="1">
    <citation type="journal article" date="2012" name="Mol. Biol. Evol.">
        <title>Genome reduction and co-evolution between the primary and secondary bacterial symbionts of psyllids.</title>
        <authorList>
            <person name="Sloan D.B."/>
            <person name="Moran N.A."/>
        </authorList>
    </citation>
    <scope>NUCLEOTIDE SEQUENCE [LARGE SCALE GENOMIC DNA]</scope>
    <source>
        <strain evidence="1">Ceuc_S</strain>
    </source>
</reference>
<dbReference type="AlphaFoldDB" id="J3VT43"/>
<organism evidence="1 2">
    <name type="scientific">secondary endosymbiont of Ctenarytaina eucalypti</name>
    <dbReference type="NCBI Taxonomy" id="1199245"/>
    <lineage>
        <taxon>Bacteria</taxon>
        <taxon>Pseudomonadati</taxon>
        <taxon>Pseudomonadota</taxon>
        <taxon>Gammaproteobacteria</taxon>
        <taxon>Enterobacterales</taxon>
        <taxon>Enterobacteriaceae</taxon>
        <taxon>aphid secondary symbionts</taxon>
    </lineage>
</organism>
<sequence length="48" mass="5168" precursor="true">MKHRWSLVKCYAGHLAFGVGINLISCQTTQSAGIILPDSITNAHEVSV</sequence>
<protein>
    <submittedName>
        <fullName evidence="1">Uncharacterized protein</fullName>
    </submittedName>
</protein>
<keyword evidence="2" id="KW-1185">Reference proteome</keyword>
<dbReference type="Proteomes" id="UP000003936">
    <property type="component" value="Chromosome"/>
</dbReference>
<proteinExistence type="predicted"/>
<accession>J3VT43</accession>
<dbReference type="HOGENOM" id="CLU_3157666_0_0_6"/>
<evidence type="ECO:0000313" key="1">
    <source>
        <dbReference type="EMBL" id="AFP85136.1"/>
    </source>
</evidence>
<dbReference type="KEGG" id="sect:A359_07670"/>
<name>J3VT43_9ENTR</name>
<dbReference type="EMBL" id="CP003546">
    <property type="protein sequence ID" value="AFP85136.1"/>
    <property type="molecule type" value="Genomic_DNA"/>
</dbReference>
<evidence type="ECO:0000313" key="2">
    <source>
        <dbReference type="Proteomes" id="UP000003936"/>
    </source>
</evidence>
<gene>
    <name evidence="1" type="ORF">A359_07670</name>
</gene>